<comment type="caution">
    <text evidence="4">The sequence shown here is derived from an EMBL/GenBank/DDBJ whole genome shotgun (WGS) entry which is preliminary data.</text>
</comment>
<comment type="pathway">
    <text evidence="1">Protein modification; protein ubiquitination.</text>
</comment>
<name>A0A1Y2H5H9_9FUNG</name>
<comment type="catalytic activity">
    <reaction evidence="1">
        <text>S-ubiquitinyl-[E2 ubiquitin-conjugating enzyme]-L-cysteine + [acceptor protein]-L-lysine = [E2 ubiquitin-conjugating enzyme]-L-cysteine + N(6)-ubiquitinyl-[acceptor protein]-L-lysine.</text>
        <dbReference type="EC" id="2.3.2.27"/>
    </reaction>
</comment>
<dbReference type="PANTHER" id="PTHR21497">
    <property type="entry name" value="UBIQUITIN LIGASE E3 ALPHA-RELATED"/>
    <property type="match status" value="1"/>
</dbReference>
<reference evidence="4 5" key="1">
    <citation type="submission" date="2016-07" db="EMBL/GenBank/DDBJ databases">
        <title>Pervasive Adenine N6-methylation of Active Genes in Fungi.</title>
        <authorList>
            <consortium name="DOE Joint Genome Institute"/>
            <person name="Mondo S.J."/>
            <person name="Dannebaum R.O."/>
            <person name="Kuo R.C."/>
            <person name="Labutti K."/>
            <person name="Haridas S."/>
            <person name="Kuo A."/>
            <person name="Salamov A."/>
            <person name="Ahrendt S.R."/>
            <person name="Lipzen A."/>
            <person name="Sullivan W."/>
            <person name="Andreopoulos W.B."/>
            <person name="Clum A."/>
            <person name="Lindquist E."/>
            <person name="Daum C."/>
            <person name="Ramamoorthy G.K."/>
            <person name="Gryganskyi A."/>
            <person name="Culley D."/>
            <person name="Magnuson J.K."/>
            <person name="James T.Y."/>
            <person name="O'Malley M.A."/>
            <person name="Stajich J.E."/>
            <person name="Spatafora J.W."/>
            <person name="Visel A."/>
            <person name="Grigoriev I.V."/>
        </authorList>
    </citation>
    <scope>NUCLEOTIDE SEQUENCE [LARGE SCALE GENOMIC DNA]</scope>
    <source>
        <strain evidence="4 5">PL171</strain>
    </source>
</reference>
<dbReference type="GO" id="GO:0008270">
    <property type="term" value="F:zinc ion binding"/>
    <property type="evidence" value="ECO:0007669"/>
    <property type="project" value="UniProtKB-UniRule"/>
</dbReference>
<evidence type="ECO:0000256" key="2">
    <source>
        <dbReference type="SAM" id="MobiDB-lite"/>
    </source>
</evidence>
<dbReference type="EC" id="2.3.2.27" evidence="1"/>
<dbReference type="UniPathway" id="UPA00143"/>
<proteinExistence type="inferred from homology"/>
<dbReference type="AlphaFoldDB" id="A0A1Y2H5H9"/>
<keyword evidence="1" id="KW-0862">Zinc</keyword>
<evidence type="ECO:0000259" key="3">
    <source>
        <dbReference type="Pfam" id="PF18995"/>
    </source>
</evidence>
<dbReference type="OrthoDB" id="26387at2759"/>
<evidence type="ECO:0000313" key="4">
    <source>
        <dbReference type="EMBL" id="ORZ29251.1"/>
    </source>
</evidence>
<evidence type="ECO:0000256" key="1">
    <source>
        <dbReference type="RuleBase" id="RU366018"/>
    </source>
</evidence>
<accession>A0A1Y2H5H9</accession>
<dbReference type="Pfam" id="PF18995">
    <property type="entry name" value="PRT6_C"/>
    <property type="match status" value="1"/>
</dbReference>
<feature type="domain" description="E3 ubiquitin-protein ligase UBR-like C-terminal" evidence="3">
    <location>
        <begin position="368"/>
        <end position="405"/>
    </location>
</feature>
<keyword evidence="1" id="KW-0833">Ubl conjugation pathway</keyword>
<comment type="function">
    <text evidence="1">Ubiquitin ligase protein which is a component of the N-end rule pathway. Recognizes and binds to proteins bearing specific N-terminal residues that are destabilizing according to the N-end rule, leading to their ubiquitination and subsequent degradation.</text>
</comment>
<protein>
    <recommendedName>
        <fullName evidence="1">E3 ubiquitin-protein ligase</fullName>
        <ecNumber evidence="1">2.3.2.27</ecNumber>
    </recommendedName>
</protein>
<gene>
    <name evidence="4" type="ORF">BCR44DRAFT_1507029</name>
</gene>
<dbReference type="GO" id="GO:0016567">
    <property type="term" value="P:protein ubiquitination"/>
    <property type="evidence" value="ECO:0007669"/>
    <property type="project" value="UniProtKB-UniRule"/>
</dbReference>
<dbReference type="PANTHER" id="PTHR21497:SF24">
    <property type="entry name" value="E3 UBIQUITIN-PROTEIN LIGASE UBR1"/>
    <property type="match status" value="1"/>
</dbReference>
<dbReference type="SUPFAM" id="SSF57850">
    <property type="entry name" value="RING/U-box"/>
    <property type="match status" value="1"/>
</dbReference>
<dbReference type="EMBL" id="MCFL01000260">
    <property type="protein sequence ID" value="ORZ29251.1"/>
    <property type="molecule type" value="Genomic_DNA"/>
</dbReference>
<dbReference type="GO" id="GO:0005737">
    <property type="term" value="C:cytoplasm"/>
    <property type="evidence" value="ECO:0007669"/>
    <property type="project" value="TreeGrafter"/>
</dbReference>
<keyword evidence="1" id="KW-0808">Transferase</keyword>
<dbReference type="Proteomes" id="UP000193411">
    <property type="component" value="Unassembled WGS sequence"/>
</dbReference>
<keyword evidence="1" id="KW-0479">Metal-binding</keyword>
<feature type="region of interest" description="Disordered" evidence="2">
    <location>
        <begin position="1"/>
        <end position="20"/>
    </location>
</feature>
<sequence length="410" mass="44980">MVRLEKAAAASPSSSQPGDSVSLPGLYLHACGHVLHKHCLDAYLQTIMTRQATQRSRNHPELALFEEYLCPLCKTLCNTLVLIHQPTHKAQALASGRAFHGHRDPPAPLVTAALVPQLASACRNPALESKVTLKVKSPLSHRPTLMSNASRRPYPLLSTLVYTLACLEIAYRPSITGSGDGTDLVPAWTPGSPLIVQRLPAILPFLRQLVMNVVASAPAALWQHANGLEVHQLPATDPFAWLVIKTLFAVATAGDGEDRWPAYLSSAMSIAHQQEGPDRVRRFLRKAMLLRAAATASLFISPYIDFSTEHEQLSHVLGVQWPPKPWSGPSLPARAFLDYHWSYHLISLPPRLDVLLARRVDFIYAIGRGECTQHMAQCSGDVGYFLDLNRAALLLLHEEKGITITAGIEN</sequence>
<dbReference type="STRING" id="765915.A0A1Y2H5H9"/>
<dbReference type="GO" id="GO:0000151">
    <property type="term" value="C:ubiquitin ligase complex"/>
    <property type="evidence" value="ECO:0007669"/>
    <property type="project" value="TreeGrafter"/>
</dbReference>
<organism evidence="4 5">
    <name type="scientific">Catenaria anguillulae PL171</name>
    <dbReference type="NCBI Taxonomy" id="765915"/>
    <lineage>
        <taxon>Eukaryota</taxon>
        <taxon>Fungi</taxon>
        <taxon>Fungi incertae sedis</taxon>
        <taxon>Blastocladiomycota</taxon>
        <taxon>Blastocladiomycetes</taxon>
        <taxon>Blastocladiales</taxon>
        <taxon>Catenariaceae</taxon>
        <taxon>Catenaria</taxon>
    </lineage>
</organism>
<evidence type="ECO:0000313" key="5">
    <source>
        <dbReference type="Proteomes" id="UP000193411"/>
    </source>
</evidence>
<keyword evidence="1" id="KW-0863">Zinc-finger</keyword>
<dbReference type="InterPro" id="IPR044046">
    <property type="entry name" value="E3_ligase_UBR-like_C"/>
</dbReference>
<keyword evidence="5" id="KW-1185">Reference proteome</keyword>
<comment type="similarity">
    <text evidence="1">Belongs to the E3 ubiquitin-protein ligase UBR1-like family.</text>
</comment>
<dbReference type="InterPro" id="IPR039164">
    <property type="entry name" value="UBR1-like"/>
</dbReference>
<dbReference type="GO" id="GO:0071596">
    <property type="term" value="P:ubiquitin-dependent protein catabolic process via the N-end rule pathway"/>
    <property type="evidence" value="ECO:0007669"/>
    <property type="project" value="UniProtKB-UniRule"/>
</dbReference>
<dbReference type="GO" id="GO:0061630">
    <property type="term" value="F:ubiquitin protein ligase activity"/>
    <property type="evidence" value="ECO:0007669"/>
    <property type="project" value="UniProtKB-UniRule"/>
</dbReference>